<dbReference type="Pfam" id="PF20237">
    <property type="entry name" value="DUF6594"/>
    <property type="match status" value="1"/>
</dbReference>
<keyword evidence="2" id="KW-1133">Transmembrane helix</keyword>
<accession>A0ABR1UV05</accession>
<proteinExistence type="predicted"/>
<gene>
    <name evidence="4" type="ORF">PG997_014858</name>
</gene>
<feature type="transmembrane region" description="Helical" evidence="2">
    <location>
        <begin position="273"/>
        <end position="295"/>
    </location>
</feature>
<feature type="compositionally biased region" description="Polar residues" evidence="1">
    <location>
        <begin position="25"/>
        <end position="69"/>
    </location>
</feature>
<protein>
    <recommendedName>
        <fullName evidence="3">DUF6594 domain-containing protein</fullName>
    </recommendedName>
</protein>
<evidence type="ECO:0000259" key="3">
    <source>
        <dbReference type="Pfam" id="PF20237"/>
    </source>
</evidence>
<feature type="transmembrane region" description="Helical" evidence="2">
    <location>
        <begin position="302"/>
        <end position="321"/>
    </location>
</feature>
<organism evidence="4 5">
    <name type="scientific">Apiospora hydei</name>
    <dbReference type="NCBI Taxonomy" id="1337664"/>
    <lineage>
        <taxon>Eukaryota</taxon>
        <taxon>Fungi</taxon>
        <taxon>Dikarya</taxon>
        <taxon>Ascomycota</taxon>
        <taxon>Pezizomycotina</taxon>
        <taxon>Sordariomycetes</taxon>
        <taxon>Xylariomycetidae</taxon>
        <taxon>Amphisphaeriales</taxon>
        <taxon>Apiosporaceae</taxon>
        <taxon>Apiospora</taxon>
    </lineage>
</organism>
<dbReference type="Proteomes" id="UP001433268">
    <property type="component" value="Unassembled WGS sequence"/>
</dbReference>
<evidence type="ECO:0000313" key="4">
    <source>
        <dbReference type="EMBL" id="KAK8062761.1"/>
    </source>
</evidence>
<dbReference type="RefSeq" id="XP_066661360.1">
    <property type="nucleotide sequence ID" value="XM_066819172.1"/>
</dbReference>
<evidence type="ECO:0000256" key="1">
    <source>
        <dbReference type="SAM" id="MobiDB-lite"/>
    </source>
</evidence>
<feature type="compositionally biased region" description="Polar residues" evidence="1">
    <location>
        <begin position="78"/>
        <end position="87"/>
    </location>
</feature>
<feature type="region of interest" description="Disordered" evidence="1">
    <location>
        <begin position="24"/>
        <end position="118"/>
    </location>
</feature>
<name>A0ABR1UV05_9PEZI</name>
<dbReference type="EMBL" id="JAQQWN010000010">
    <property type="protein sequence ID" value="KAK8062761.1"/>
    <property type="molecule type" value="Genomic_DNA"/>
</dbReference>
<keyword evidence="2" id="KW-0812">Transmembrane</keyword>
<keyword evidence="5" id="KW-1185">Reference proteome</keyword>
<keyword evidence="2" id="KW-0472">Membrane</keyword>
<sequence>MSQNVPSIELDVIVRDLEAGRAAPSNGNYLATNMREPQTQPPQAQASHTISRPQVQYSNRASNPLQDHPQQVLRDSRQPQSTATGSSIAEDANDVGTTPRGNRFPAARPRSSPRRDEPSFAVALHHKKLIKVIEIRAPSIGERFADLPASLLKLITKQSSEQERVPDVMAKPNGKYGLQVNIAEMQSLRLRKVQWKLAEHAAEIQFNGKEPKGWESDVDTYVPGPWEQDIQPIGGSRDYKNQEKWDILRRHSMALFSATFLLVPMIIMSFNNGLLACLLTAINFVFVFGAAMAWSLTEPKEVMSNTAAYAAVLAVFIGLAVESSSNI</sequence>
<feature type="transmembrane region" description="Helical" evidence="2">
    <location>
        <begin position="247"/>
        <end position="267"/>
    </location>
</feature>
<comment type="caution">
    <text evidence="4">The sequence shown here is derived from an EMBL/GenBank/DDBJ whole genome shotgun (WGS) entry which is preliminary data.</text>
</comment>
<dbReference type="InterPro" id="IPR046529">
    <property type="entry name" value="DUF6594"/>
</dbReference>
<evidence type="ECO:0000313" key="5">
    <source>
        <dbReference type="Proteomes" id="UP001433268"/>
    </source>
</evidence>
<dbReference type="GeneID" id="92052232"/>
<reference evidence="4 5" key="1">
    <citation type="submission" date="2023-01" db="EMBL/GenBank/DDBJ databases">
        <title>Analysis of 21 Apiospora genomes using comparative genomics revels a genus with tremendous synthesis potential of carbohydrate active enzymes and secondary metabolites.</title>
        <authorList>
            <person name="Sorensen T."/>
        </authorList>
    </citation>
    <scope>NUCLEOTIDE SEQUENCE [LARGE SCALE GENOMIC DNA]</scope>
    <source>
        <strain evidence="4 5">CBS 114990</strain>
    </source>
</reference>
<feature type="domain" description="DUF6594" evidence="3">
    <location>
        <begin position="233"/>
        <end position="314"/>
    </location>
</feature>
<evidence type="ECO:0000256" key="2">
    <source>
        <dbReference type="SAM" id="Phobius"/>
    </source>
</evidence>